<reference evidence="2" key="1">
    <citation type="journal article" date="2019" name="Int. J. Syst. Evol. Microbiol.">
        <title>The Global Catalogue of Microorganisms (GCM) 10K type strain sequencing project: providing services to taxonomists for standard genome sequencing and annotation.</title>
        <authorList>
            <consortium name="The Broad Institute Genomics Platform"/>
            <consortium name="The Broad Institute Genome Sequencing Center for Infectious Disease"/>
            <person name="Wu L."/>
            <person name="Ma J."/>
        </authorList>
    </citation>
    <scope>NUCLEOTIDE SEQUENCE [LARGE SCALE GENOMIC DNA]</scope>
    <source>
        <strain evidence="2">JCM 18514</strain>
    </source>
</reference>
<keyword evidence="2" id="KW-1185">Reference proteome</keyword>
<protein>
    <submittedName>
        <fullName evidence="1">Uncharacterized protein</fullName>
    </submittedName>
</protein>
<accession>A0ABP9SM96</accession>
<comment type="caution">
    <text evidence="1">The sequence shown here is derived from an EMBL/GenBank/DDBJ whole genome shotgun (WGS) entry which is preliminary data.</text>
</comment>
<evidence type="ECO:0000313" key="2">
    <source>
        <dbReference type="Proteomes" id="UP001500200"/>
    </source>
</evidence>
<organism evidence="1 2">
    <name type="scientific">Arthrobacter gyeryongensis</name>
    <dbReference type="NCBI Taxonomy" id="1650592"/>
    <lineage>
        <taxon>Bacteria</taxon>
        <taxon>Bacillati</taxon>
        <taxon>Actinomycetota</taxon>
        <taxon>Actinomycetes</taxon>
        <taxon>Micrococcales</taxon>
        <taxon>Micrococcaceae</taxon>
        <taxon>Arthrobacter</taxon>
    </lineage>
</organism>
<dbReference type="RefSeq" id="WP_345450514.1">
    <property type="nucleotide sequence ID" value="NZ_BAABKK010000023.1"/>
</dbReference>
<evidence type="ECO:0000313" key="1">
    <source>
        <dbReference type="EMBL" id="GAA5197221.1"/>
    </source>
</evidence>
<gene>
    <name evidence="1" type="ORF">GCM10023346_31390</name>
</gene>
<sequence length="67" mass="7478">MGHFTAKTRPTITQDQRLAWLRELLTGTGESLPYRIAGALLLLYAQPPVRVAKLRIEAIETNETTGK</sequence>
<dbReference type="EMBL" id="BAABKK010000023">
    <property type="protein sequence ID" value="GAA5197221.1"/>
    <property type="molecule type" value="Genomic_DNA"/>
</dbReference>
<name>A0ABP9SM96_9MICC</name>
<dbReference type="Proteomes" id="UP001500200">
    <property type="component" value="Unassembled WGS sequence"/>
</dbReference>
<proteinExistence type="predicted"/>